<dbReference type="Gene3D" id="2.30.29.30">
    <property type="entry name" value="Pleckstrin-homology domain (PH domain)/Phosphotyrosine-binding domain (PTB)"/>
    <property type="match status" value="1"/>
</dbReference>
<dbReference type="CDD" id="cd13280">
    <property type="entry name" value="PH_SIP3"/>
    <property type="match status" value="1"/>
</dbReference>
<dbReference type="InterPro" id="IPR027267">
    <property type="entry name" value="AH/BAR_dom_sf"/>
</dbReference>
<keyword evidence="4" id="KW-0472">Membrane</keyword>
<dbReference type="InterPro" id="IPR011993">
    <property type="entry name" value="PH-like_dom_sf"/>
</dbReference>
<gene>
    <name evidence="8" type="ORF">S7711_05708</name>
</gene>
<evidence type="ECO:0000313" key="9">
    <source>
        <dbReference type="Proteomes" id="UP000028045"/>
    </source>
</evidence>
<dbReference type="SUPFAM" id="SSF50729">
    <property type="entry name" value="PH domain-like"/>
    <property type="match status" value="1"/>
</dbReference>
<name>A0A084AVR5_STACB</name>
<evidence type="ECO:0000256" key="2">
    <source>
        <dbReference type="ARBA" id="ARBA00022692"/>
    </source>
</evidence>
<dbReference type="PANTHER" id="PTHR14248">
    <property type="entry name" value="CYCLIN Y, ISOFORM A"/>
    <property type="match status" value="1"/>
</dbReference>
<evidence type="ECO:0000256" key="1">
    <source>
        <dbReference type="ARBA" id="ARBA00004370"/>
    </source>
</evidence>
<dbReference type="EMBL" id="KL648528">
    <property type="protein sequence ID" value="KEY69394.1"/>
    <property type="molecule type" value="Genomic_DNA"/>
</dbReference>
<keyword evidence="9" id="KW-1185">Reference proteome</keyword>
<evidence type="ECO:0008006" key="10">
    <source>
        <dbReference type="Google" id="ProtNLM"/>
    </source>
</evidence>
<dbReference type="FunFam" id="1.20.1270.60:FF:000079">
    <property type="entry name" value="Transcription factor SipA3"/>
    <property type="match status" value="1"/>
</dbReference>
<evidence type="ECO:0000256" key="4">
    <source>
        <dbReference type="ARBA" id="ARBA00023136"/>
    </source>
</evidence>
<dbReference type="Pfam" id="PF16746">
    <property type="entry name" value="BAR_3"/>
    <property type="match status" value="1"/>
</dbReference>
<dbReference type="SMART" id="SM00233">
    <property type="entry name" value="PH"/>
    <property type="match status" value="1"/>
</dbReference>
<reference evidence="8 9" key="1">
    <citation type="journal article" date="2014" name="BMC Genomics">
        <title>Comparative genome sequencing reveals chemotype-specific gene clusters in the toxigenic black mold Stachybotrys.</title>
        <authorList>
            <person name="Semeiks J."/>
            <person name="Borek D."/>
            <person name="Otwinowski Z."/>
            <person name="Grishin N.V."/>
        </authorList>
    </citation>
    <scope>NUCLEOTIDE SEQUENCE [LARGE SCALE GENOMIC DNA]</scope>
    <source>
        <strain evidence="9">CBS 109288 / IBT 7711</strain>
    </source>
</reference>
<evidence type="ECO:0000259" key="7">
    <source>
        <dbReference type="PROSITE" id="PS51778"/>
    </source>
</evidence>
<dbReference type="GO" id="GO:0005737">
    <property type="term" value="C:cytoplasm"/>
    <property type="evidence" value="ECO:0007669"/>
    <property type="project" value="InterPro"/>
</dbReference>
<proteinExistence type="predicted"/>
<dbReference type="InterPro" id="IPR042067">
    <property type="entry name" value="Sip3_PH"/>
</dbReference>
<dbReference type="Gene3D" id="1.20.1270.60">
    <property type="entry name" value="Arfaptin homology (AH) domain/BAR domain"/>
    <property type="match status" value="1"/>
</dbReference>
<accession>A0A084AVR5</accession>
<dbReference type="OrthoDB" id="10070851at2759"/>
<evidence type="ECO:0000313" key="8">
    <source>
        <dbReference type="EMBL" id="KEY69394.1"/>
    </source>
</evidence>
<keyword evidence="2" id="KW-0812">Transmembrane</keyword>
<dbReference type="InterPro" id="IPR004148">
    <property type="entry name" value="BAR_dom"/>
</dbReference>
<feature type="domain" description="PH" evidence="6">
    <location>
        <begin position="370"/>
        <end position="404"/>
    </location>
</feature>
<evidence type="ECO:0000259" key="6">
    <source>
        <dbReference type="PROSITE" id="PS50003"/>
    </source>
</evidence>
<protein>
    <recommendedName>
        <fullName evidence="10">PH domain-containing protein</fullName>
    </recommendedName>
</protein>
<feature type="region of interest" description="Disordered" evidence="5">
    <location>
        <begin position="837"/>
        <end position="862"/>
    </location>
</feature>
<dbReference type="InterPro" id="IPR031968">
    <property type="entry name" value="VASt"/>
</dbReference>
<dbReference type="InterPro" id="IPR039463">
    <property type="entry name" value="Sip3/Lam1_BAR"/>
</dbReference>
<evidence type="ECO:0000256" key="5">
    <source>
        <dbReference type="SAM" id="MobiDB-lite"/>
    </source>
</evidence>
<feature type="domain" description="VASt" evidence="7">
    <location>
        <begin position="900"/>
        <end position="1072"/>
    </location>
</feature>
<dbReference type="CDD" id="cd07609">
    <property type="entry name" value="BAR_SIP3_fungi"/>
    <property type="match status" value="1"/>
</dbReference>
<dbReference type="PROSITE" id="PS51778">
    <property type="entry name" value="VAST"/>
    <property type="match status" value="1"/>
</dbReference>
<dbReference type="HOGENOM" id="CLU_001720_0_0_1"/>
<organism evidence="8 9">
    <name type="scientific">Stachybotrys chartarum (strain CBS 109288 / IBT 7711)</name>
    <name type="common">Toxic black mold</name>
    <name type="synonym">Stilbospora chartarum</name>
    <dbReference type="NCBI Taxonomy" id="1280523"/>
    <lineage>
        <taxon>Eukaryota</taxon>
        <taxon>Fungi</taxon>
        <taxon>Dikarya</taxon>
        <taxon>Ascomycota</taxon>
        <taxon>Pezizomycotina</taxon>
        <taxon>Sordariomycetes</taxon>
        <taxon>Hypocreomycetidae</taxon>
        <taxon>Hypocreales</taxon>
        <taxon>Stachybotryaceae</taxon>
        <taxon>Stachybotrys</taxon>
    </lineage>
</organism>
<evidence type="ECO:0000256" key="3">
    <source>
        <dbReference type="ARBA" id="ARBA00022989"/>
    </source>
</evidence>
<dbReference type="Pfam" id="PF16016">
    <property type="entry name" value="VASt"/>
    <property type="match status" value="1"/>
</dbReference>
<dbReference type="Proteomes" id="UP000028045">
    <property type="component" value="Unassembled WGS sequence"/>
</dbReference>
<dbReference type="SUPFAM" id="SSF103657">
    <property type="entry name" value="BAR/IMD domain-like"/>
    <property type="match status" value="1"/>
</dbReference>
<dbReference type="GO" id="GO:0016020">
    <property type="term" value="C:membrane"/>
    <property type="evidence" value="ECO:0007669"/>
    <property type="project" value="UniProtKB-SubCell"/>
</dbReference>
<keyword evidence="3" id="KW-1133">Transmembrane helix</keyword>
<dbReference type="PROSITE" id="PS50003">
    <property type="entry name" value="PH_DOMAIN"/>
    <property type="match status" value="1"/>
</dbReference>
<dbReference type="InterPro" id="IPR001849">
    <property type="entry name" value="PH_domain"/>
</dbReference>
<sequence length="1368" mass="152297">MSQPPAAAAAEASHPVNQVIPVGLNEAALDSPTFRVTSAHFSDQVDAIEKWLTGYMTSTQKLVHDIAVLEDTISTFLSKTIPSAADGVIENDYTFLALKRVGEGSRECWTQLLSSMKKMDNVVVDPVRSFLSGDLRNFKELRRTLDQTQKNYDATLARYVSQSKTKEPSSLREDAFSVYESRKAYIQASMDYCQIAPQLRFTMDKLLVRVCTDVWREMKRARDAAISATRWDQEMDRVRGWAKEMELSEGLLRRELQVSRRQLGELTIESSKPSRELDDYSTSTVPFIGSRGPVNMQPKDEGAVISEKQNWLFLRLATGKPVRHNWVRRWYYCRGGIFGWLVPGLQGVLQGDEIGVLLCNVKPAVGEDRRFCFEIKTKNQSLLLQAETQKELTEWLEVFEVTKKKAFEATMGRDNQALRGGNDPAFSITPPSIPEFSAKLLESQPGLLDEPAHGAERSGTLPVPAQDANMNARHSFDVNTGSLSRRSITALGRDLAREEGESGREHAARIIQKLDLHRKAAFGSNAEGTAPAQNVSIGGIASLISASHNLLPAYPNQSLSPNPTKQTPSVVPPLDSQTGTLAPLTLAKPPSTTPLSRLAVLSTAEKGGGSLSNYKLPTSVIANYWGSNIWASINVPSPPMLPGHDDGDPIAIVVTDGSETPLGPSGNGNGTSEYLPPNYPPELRAQLAQFRLLFPNVPIEEKLVLVFRAAWSSSSERDSANHPLVGDGRIYVTPDNMYFYGQQMGLVTAYRISLDIIAEVSAAPGRDCDFIFLHLGQDTNDTGYTRIIVKVFLDKLKLLQTRLNLLVDNLQAEEPLDTQALISALLAIEREDYEEKPSPSAESWEEVSANTPADDGSAVGDGAKRPVYELSPRLQPHKFRQKFSPKLHLPEHPVIYEPEDMDEAAAERHFEISAKACFHVLFGDKSFVFPKLYFERRAKQIAQGPWVLVDQGRMRREFQFTVDHKDMLGRSKSVSVDDNQVIEVFSDHVTYVVTHTKTAWHLPHSQHFRVVTKIVITHLAKSKCKLAVYNRIDWSKSPALSKNLVERQAARDAASDAEELAELATDQVRKLGARSRTSRAIQVYGQVGQQAQVVLFTPGATDATKKQAVKPRTLTTMLFETGRSLGESAISSLIMWAVAGLRSLFKVVTANRLLLVVLGMSVLTNLVLTSHETSAWWSERRVASFMNRVGVKPNMMMSRAIYIADLEAATGGGRGLGGPSNSTCYSSFRELVDATDMDVPWEEVGAAFHSPPTRAAARRIRRTRQRLGSYRHDLMVSMRVVNSVERELLQAEWENWLMHEKSLCDSLESKLRPGSSKTTNRADLETLEEADWMSAERREVLEEWRNSHCNSCRSDYEEVIVGRRFEAL</sequence>
<comment type="subcellular location">
    <subcellularLocation>
        <location evidence="1">Membrane</location>
    </subcellularLocation>
</comment>